<dbReference type="EMBL" id="AXZF01000018">
    <property type="protein sequence ID" value="ERT69581.1"/>
    <property type="molecule type" value="Genomic_DNA"/>
</dbReference>
<dbReference type="Pfam" id="PF01381">
    <property type="entry name" value="HTH_3"/>
    <property type="match status" value="1"/>
</dbReference>
<evidence type="ECO:0000313" key="2">
    <source>
        <dbReference type="EMBL" id="ERT69581.1"/>
    </source>
</evidence>
<keyword evidence="3" id="KW-1185">Reference proteome</keyword>
<sequence>MKAEFIVIQDKLKSARNVKKITQRELAEICDISEKTIHRAENEAEKVEFETLLLIAQKLEIKIEGYLHKKAFSLDETWSLMEEISKGYILKVHPVNFDIEKLDIVIRIVEILERDLKIETNSIKLRAQRSLILENEKLKELGGRGYYSVFIEDNMRVLNLYFLNSSSKKIKKDEEREYIEVFKELEMKF</sequence>
<dbReference type="Gene3D" id="1.10.260.40">
    <property type="entry name" value="lambda repressor-like DNA-binding domains"/>
    <property type="match status" value="1"/>
</dbReference>
<feature type="domain" description="HTH cro/C1-type" evidence="1">
    <location>
        <begin position="12"/>
        <end position="66"/>
    </location>
</feature>
<accession>U7VDJ1</accession>
<dbReference type="PROSITE" id="PS50943">
    <property type="entry name" value="HTH_CROC1"/>
    <property type="match status" value="1"/>
</dbReference>
<dbReference type="InterPro" id="IPR010982">
    <property type="entry name" value="Lambda_DNA-bd_dom_sf"/>
</dbReference>
<evidence type="ECO:0000313" key="3">
    <source>
        <dbReference type="Proteomes" id="UP000017081"/>
    </source>
</evidence>
<name>U7VDJ1_9FUSO</name>
<dbReference type="Proteomes" id="UP000017081">
    <property type="component" value="Unassembled WGS sequence"/>
</dbReference>
<dbReference type="InterPro" id="IPR001387">
    <property type="entry name" value="Cro/C1-type_HTH"/>
</dbReference>
<protein>
    <submittedName>
        <fullName evidence="2">DNA-binding helix-turn-helix protein</fullName>
    </submittedName>
</protein>
<dbReference type="HOGENOM" id="CLU_1432200_0_0_0"/>
<dbReference type="RefSeq" id="WP_023050056.1">
    <property type="nucleotide sequence ID" value="NZ_CP173060.2"/>
</dbReference>
<dbReference type="CDD" id="cd00093">
    <property type="entry name" value="HTH_XRE"/>
    <property type="match status" value="1"/>
</dbReference>
<dbReference type="SMART" id="SM00530">
    <property type="entry name" value="HTH_XRE"/>
    <property type="match status" value="1"/>
</dbReference>
<dbReference type="GO" id="GO:0003677">
    <property type="term" value="F:DNA binding"/>
    <property type="evidence" value="ECO:0007669"/>
    <property type="project" value="UniProtKB-KW"/>
</dbReference>
<proteinExistence type="predicted"/>
<reference evidence="2 3" key="1">
    <citation type="submission" date="2013-08" db="EMBL/GenBank/DDBJ databases">
        <authorList>
            <person name="Weinstock G."/>
            <person name="Sodergren E."/>
            <person name="Wylie T."/>
            <person name="Fulton L."/>
            <person name="Fulton R."/>
            <person name="Fronick C."/>
            <person name="O'Laughlin M."/>
            <person name="Godfrey J."/>
            <person name="Miner T."/>
            <person name="Herter B."/>
            <person name="Appelbaum E."/>
            <person name="Cordes M."/>
            <person name="Lek S."/>
            <person name="Wollam A."/>
            <person name="Pepin K.H."/>
            <person name="Palsikar V.B."/>
            <person name="Mitreva M."/>
            <person name="Wilson R.K."/>
        </authorList>
    </citation>
    <scope>NUCLEOTIDE SEQUENCE [LARGE SCALE GENOMIC DNA]</scope>
    <source>
        <strain evidence="2 3">ATCC BAA-474</strain>
    </source>
</reference>
<dbReference type="AlphaFoldDB" id="U7VDJ1"/>
<dbReference type="STRING" id="1319815.HMPREF0202_00509"/>
<dbReference type="SUPFAM" id="SSF47413">
    <property type="entry name" value="lambda repressor-like DNA-binding domains"/>
    <property type="match status" value="1"/>
</dbReference>
<comment type="caution">
    <text evidence="2">The sequence shown here is derived from an EMBL/GenBank/DDBJ whole genome shotgun (WGS) entry which is preliminary data.</text>
</comment>
<organism evidence="2 3">
    <name type="scientific">Cetobacterium somerae ATCC BAA-474</name>
    <dbReference type="NCBI Taxonomy" id="1319815"/>
    <lineage>
        <taxon>Bacteria</taxon>
        <taxon>Fusobacteriati</taxon>
        <taxon>Fusobacteriota</taxon>
        <taxon>Fusobacteriia</taxon>
        <taxon>Fusobacteriales</taxon>
        <taxon>Fusobacteriaceae</taxon>
        <taxon>Cetobacterium</taxon>
    </lineage>
</organism>
<evidence type="ECO:0000259" key="1">
    <source>
        <dbReference type="PROSITE" id="PS50943"/>
    </source>
</evidence>
<gene>
    <name evidence="2" type="ORF">HMPREF0202_00509</name>
</gene>
<keyword evidence="2" id="KW-0238">DNA-binding</keyword>